<comment type="similarity">
    <text evidence="1 3">Belongs to the UreD family.</text>
</comment>
<evidence type="ECO:0000256" key="3">
    <source>
        <dbReference type="HAMAP-Rule" id="MF_01384"/>
    </source>
</evidence>
<dbReference type="GO" id="GO:0016151">
    <property type="term" value="F:nickel cation binding"/>
    <property type="evidence" value="ECO:0007669"/>
    <property type="project" value="UniProtKB-UniRule"/>
</dbReference>
<keyword evidence="3" id="KW-0996">Nickel insertion</keyword>
<reference evidence="5 6" key="2">
    <citation type="submission" date="2020-08" db="EMBL/GenBank/DDBJ databases">
        <title>Stappia taiwanensis sp. nov., isolated from a coastal thermal spring.</title>
        <authorList>
            <person name="Kampfer P."/>
        </authorList>
    </citation>
    <scope>NUCLEOTIDE SEQUENCE [LARGE SCALE GENOMIC DNA]</scope>
    <source>
        <strain evidence="5 6">DSM 23284</strain>
    </source>
</reference>
<dbReference type="PANTHER" id="PTHR33643">
    <property type="entry name" value="UREASE ACCESSORY PROTEIN D"/>
    <property type="match status" value="1"/>
</dbReference>
<evidence type="ECO:0000256" key="1">
    <source>
        <dbReference type="ARBA" id="ARBA00007177"/>
    </source>
</evidence>
<proteinExistence type="inferred from homology"/>
<dbReference type="RefSeq" id="WP_181761051.1">
    <property type="nucleotide sequence ID" value="NZ_BMCR01000011.1"/>
</dbReference>
<keyword evidence="3" id="KW-0963">Cytoplasm</keyword>
<feature type="compositionally biased region" description="Pro residues" evidence="4">
    <location>
        <begin position="1"/>
        <end position="10"/>
    </location>
</feature>
<comment type="subunit">
    <text evidence="3">UreD, UreF and UreG form a complex that acts as a GTP-hydrolysis-dependent molecular chaperone, activating the urease apoprotein by helping to assemble the nickel containing metallocenter of UreC. The UreE protein probably delivers the nickel.</text>
</comment>
<evidence type="ECO:0000313" key="6">
    <source>
        <dbReference type="Proteomes" id="UP000559404"/>
    </source>
</evidence>
<gene>
    <name evidence="3" type="primary">ureD</name>
    <name evidence="5" type="ORF">H1W37_14405</name>
</gene>
<dbReference type="Pfam" id="PF01774">
    <property type="entry name" value="UreD"/>
    <property type="match status" value="1"/>
</dbReference>
<name>A0A838Y1D5_9HYPH</name>
<reference evidence="5 6" key="1">
    <citation type="submission" date="2020-07" db="EMBL/GenBank/DDBJ databases">
        <authorList>
            <person name="Li M."/>
        </authorList>
    </citation>
    <scope>NUCLEOTIDE SEQUENCE [LARGE SCALE GENOMIC DNA]</scope>
    <source>
        <strain evidence="5 6">DSM 23284</strain>
    </source>
</reference>
<organism evidence="5 6">
    <name type="scientific">Stappia taiwanensis</name>
    <dbReference type="NCBI Taxonomy" id="992267"/>
    <lineage>
        <taxon>Bacteria</taxon>
        <taxon>Pseudomonadati</taxon>
        <taxon>Pseudomonadota</taxon>
        <taxon>Alphaproteobacteria</taxon>
        <taxon>Hyphomicrobiales</taxon>
        <taxon>Stappiaceae</taxon>
        <taxon>Stappia</taxon>
    </lineage>
</organism>
<accession>A0A838Y1D5</accession>
<comment type="caution">
    <text evidence="5">The sequence shown here is derived from an EMBL/GenBank/DDBJ whole genome shotgun (WGS) entry which is preliminary data.</text>
</comment>
<dbReference type="HAMAP" id="MF_01384">
    <property type="entry name" value="UreD"/>
    <property type="match status" value="1"/>
</dbReference>
<keyword evidence="6" id="KW-1185">Reference proteome</keyword>
<dbReference type="InterPro" id="IPR002669">
    <property type="entry name" value="UreD"/>
</dbReference>
<comment type="function">
    <text evidence="3">Required for maturation of urease via the functional incorporation of the urease nickel metallocenter.</text>
</comment>
<dbReference type="PANTHER" id="PTHR33643:SF1">
    <property type="entry name" value="UREASE ACCESSORY PROTEIN D"/>
    <property type="match status" value="1"/>
</dbReference>
<keyword evidence="2 3" id="KW-0143">Chaperone</keyword>
<evidence type="ECO:0000313" key="5">
    <source>
        <dbReference type="EMBL" id="MBA4612853.1"/>
    </source>
</evidence>
<feature type="region of interest" description="Disordered" evidence="4">
    <location>
        <begin position="1"/>
        <end position="22"/>
    </location>
</feature>
<dbReference type="Proteomes" id="UP000559404">
    <property type="component" value="Unassembled WGS sequence"/>
</dbReference>
<dbReference type="AlphaFoldDB" id="A0A838Y1D5"/>
<dbReference type="GO" id="GO:0005737">
    <property type="term" value="C:cytoplasm"/>
    <property type="evidence" value="ECO:0007669"/>
    <property type="project" value="UniProtKB-SubCell"/>
</dbReference>
<comment type="subcellular location">
    <subcellularLocation>
        <location evidence="3">Cytoplasm</location>
    </subcellularLocation>
</comment>
<evidence type="ECO:0000256" key="2">
    <source>
        <dbReference type="ARBA" id="ARBA00023186"/>
    </source>
</evidence>
<protein>
    <recommendedName>
        <fullName evidence="3">Urease accessory protein UreD</fullName>
    </recommendedName>
</protein>
<sequence>MSAHPTPRPQISPKEVPTSPQLQRVEGRARVTFCRHGDHTRLDRLEQGGSARVRLPKTHTRVPVAVLLNTAGGLTGGDRLTYDAAVGDGAHAIVTTQAAERIYRRLSGTARVDNRVTVGADALVEWLPQETILFDRAGLARCFSADLAPEGRMLAVESLLLGRAAMGESVRQLTFRDRWRIRRDGRLLFAEDSRIEGDAANILSGPATAAGGRAFATLIDCRPDAEAQLRSARDLALGLEDGDLGIGASALPGVLILRFIALTGQALREGLIRFLESWRAAPLPRTWHC</sequence>
<evidence type="ECO:0000256" key="4">
    <source>
        <dbReference type="SAM" id="MobiDB-lite"/>
    </source>
</evidence>
<dbReference type="EMBL" id="JACEON010000014">
    <property type="protein sequence ID" value="MBA4612853.1"/>
    <property type="molecule type" value="Genomic_DNA"/>
</dbReference>